<keyword evidence="5 8" id="KW-0249">Electron transport</keyword>
<evidence type="ECO:0000256" key="2">
    <source>
        <dbReference type="ARBA" id="ARBA00022448"/>
    </source>
</evidence>
<organism evidence="9 10">
    <name type="scientific">Tichowtungia aerotolerans</name>
    <dbReference type="NCBI Taxonomy" id="2697043"/>
    <lineage>
        <taxon>Bacteria</taxon>
        <taxon>Pseudomonadati</taxon>
        <taxon>Kiritimatiellota</taxon>
        <taxon>Tichowtungiia</taxon>
        <taxon>Tichowtungiales</taxon>
        <taxon>Tichowtungiaceae</taxon>
        <taxon>Tichowtungia</taxon>
    </lineage>
</organism>
<evidence type="ECO:0000256" key="4">
    <source>
        <dbReference type="ARBA" id="ARBA00022967"/>
    </source>
</evidence>
<dbReference type="GO" id="GO:0012505">
    <property type="term" value="C:endomembrane system"/>
    <property type="evidence" value="ECO:0007669"/>
    <property type="project" value="UniProtKB-SubCell"/>
</dbReference>
<protein>
    <recommendedName>
        <fullName evidence="8">Ion-translocating oxidoreductase complex subunit A</fullName>
        <ecNumber evidence="8">7.-.-.-</ecNumber>
    </recommendedName>
    <alternativeName>
        <fullName evidence="8">Rnf electron transport complex subunit A</fullName>
    </alternativeName>
</protein>
<dbReference type="GO" id="GO:0022900">
    <property type="term" value="P:electron transport chain"/>
    <property type="evidence" value="ECO:0007669"/>
    <property type="project" value="UniProtKB-UniRule"/>
</dbReference>
<keyword evidence="8" id="KW-1003">Cell membrane</keyword>
<dbReference type="NCBIfam" id="TIGR01943">
    <property type="entry name" value="rnfA"/>
    <property type="match status" value="1"/>
</dbReference>
<dbReference type="GO" id="GO:0005886">
    <property type="term" value="C:plasma membrane"/>
    <property type="evidence" value="ECO:0007669"/>
    <property type="project" value="UniProtKB-SubCell"/>
</dbReference>
<dbReference type="PANTHER" id="PTHR30335">
    <property type="entry name" value="INTEGRAL MEMBRANE PROTEIN OF SOXR-REDUCING COMPLEX"/>
    <property type="match status" value="1"/>
</dbReference>
<dbReference type="EMBL" id="CP047593">
    <property type="protein sequence ID" value="QHI70529.1"/>
    <property type="molecule type" value="Genomic_DNA"/>
</dbReference>
<accession>A0A6P1M6W5</accession>
<keyword evidence="4 8" id="KW-1278">Translocase</keyword>
<keyword evidence="3 8" id="KW-0812">Transmembrane</keyword>
<comment type="subcellular location">
    <subcellularLocation>
        <location evidence="8">Cell membrane</location>
        <topology evidence="8">Multi-pass membrane protein</topology>
    </subcellularLocation>
    <subcellularLocation>
        <location evidence="1">Endomembrane system</location>
        <topology evidence="1">Multi-pass membrane protein</topology>
    </subcellularLocation>
</comment>
<gene>
    <name evidence="8" type="primary">rnfA</name>
    <name evidence="9" type="ORF">GT409_14135</name>
</gene>
<dbReference type="EC" id="7.-.-.-" evidence="8"/>
<dbReference type="RefSeq" id="WP_160629703.1">
    <property type="nucleotide sequence ID" value="NZ_CP047593.1"/>
</dbReference>
<feature type="transmembrane region" description="Helical" evidence="8">
    <location>
        <begin position="39"/>
        <end position="60"/>
    </location>
</feature>
<feature type="transmembrane region" description="Helical" evidence="8">
    <location>
        <begin position="175"/>
        <end position="196"/>
    </location>
</feature>
<evidence type="ECO:0000256" key="7">
    <source>
        <dbReference type="ARBA" id="ARBA00023136"/>
    </source>
</evidence>
<evidence type="ECO:0000256" key="3">
    <source>
        <dbReference type="ARBA" id="ARBA00022692"/>
    </source>
</evidence>
<dbReference type="AlphaFoldDB" id="A0A6P1M6W5"/>
<dbReference type="KEGG" id="taer:GT409_14135"/>
<feature type="transmembrane region" description="Helical" evidence="8">
    <location>
        <begin position="6"/>
        <end position="32"/>
    </location>
</feature>
<dbReference type="Pfam" id="PF02508">
    <property type="entry name" value="Rnf-Nqr"/>
    <property type="match status" value="1"/>
</dbReference>
<evidence type="ECO:0000256" key="5">
    <source>
        <dbReference type="ARBA" id="ARBA00022982"/>
    </source>
</evidence>
<evidence type="ECO:0000313" key="9">
    <source>
        <dbReference type="EMBL" id="QHI70529.1"/>
    </source>
</evidence>
<evidence type="ECO:0000256" key="8">
    <source>
        <dbReference type="HAMAP-Rule" id="MF_00459"/>
    </source>
</evidence>
<feature type="transmembrane region" description="Helical" evidence="8">
    <location>
        <begin position="144"/>
        <end position="163"/>
    </location>
</feature>
<evidence type="ECO:0000313" key="10">
    <source>
        <dbReference type="Proteomes" id="UP000464954"/>
    </source>
</evidence>
<dbReference type="HAMAP" id="MF_00459">
    <property type="entry name" value="RsxA_RnfA"/>
    <property type="match status" value="1"/>
</dbReference>
<dbReference type="InterPro" id="IPR050133">
    <property type="entry name" value="NqrDE/RnfAE_oxidrdctase"/>
</dbReference>
<feature type="transmembrane region" description="Helical" evidence="8">
    <location>
        <begin position="80"/>
        <end position="101"/>
    </location>
</feature>
<dbReference type="InterPro" id="IPR003667">
    <property type="entry name" value="NqrDE/RnfAE"/>
</dbReference>
<reference evidence="9 10" key="1">
    <citation type="submission" date="2020-01" db="EMBL/GenBank/DDBJ databases">
        <title>Ponticoccus aerotolerans gen. nov., sp. nov., an anaerobic bacterium and proposal of Ponticoccusceae fam. nov., Ponticoccusles ord. nov. and Ponticoccuse classis nov. in the phylum Kiritimatiellaeota.</title>
        <authorList>
            <person name="Zhou L.Y."/>
            <person name="Du Z.J."/>
        </authorList>
    </citation>
    <scope>NUCLEOTIDE SEQUENCE [LARGE SCALE GENOMIC DNA]</scope>
    <source>
        <strain evidence="9 10">S-5007</strain>
    </source>
</reference>
<sequence length="200" mass="21052">MADNILAITIGAILVNNFVLSKFLGICPFLGVSKKLETALGMSGAVIFVMTLASLVTSTIYKYVLSRDLVIGDTTINLSFLKILVFIVVIASLVQLVEIILQKISPPLYQALGIFLPLITTNCAVLGAAELNVQAGRGVIESTVFGFCSALGFSLALVLFASLREKLDLAKVPVPLQGTAIGLITAGILAMVFMGFSGLV</sequence>
<keyword evidence="10" id="KW-1185">Reference proteome</keyword>
<feature type="transmembrane region" description="Helical" evidence="8">
    <location>
        <begin position="108"/>
        <end position="129"/>
    </location>
</feature>
<keyword evidence="2 8" id="KW-0813">Transport</keyword>
<evidence type="ECO:0000256" key="6">
    <source>
        <dbReference type="ARBA" id="ARBA00022989"/>
    </source>
</evidence>
<proteinExistence type="inferred from homology"/>
<comment type="subunit">
    <text evidence="8">The complex is composed of six subunits: RnfA, RnfB, RnfC, RnfD, RnfE and RnfG.</text>
</comment>
<name>A0A6P1M6W5_9BACT</name>
<dbReference type="Proteomes" id="UP000464954">
    <property type="component" value="Chromosome"/>
</dbReference>
<comment type="similarity">
    <text evidence="8">Belongs to the NqrDE/RnfAE family.</text>
</comment>
<dbReference type="PIRSF" id="PIRSF006102">
    <property type="entry name" value="NQR_DE"/>
    <property type="match status" value="1"/>
</dbReference>
<dbReference type="PANTHER" id="PTHR30335:SF0">
    <property type="entry name" value="ION-TRANSLOCATING OXIDOREDUCTASE COMPLEX SUBUNIT A"/>
    <property type="match status" value="1"/>
</dbReference>
<keyword evidence="7 8" id="KW-0472">Membrane</keyword>
<keyword evidence="6 8" id="KW-1133">Transmembrane helix</keyword>
<evidence type="ECO:0000256" key="1">
    <source>
        <dbReference type="ARBA" id="ARBA00004127"/>
    </source>
</evidence>
<comment type="function">
    <text evidence="8">Part of a membrane-bound complex that couples electron transfer with translocation of ions across the membrane.</text>
</comment>
<dbReference type="InterPro" id="IPR011293">
    <property type="entry name" value="Ion_transpt_RnfA/RsxA"/>
</dbReference>